<evidence type="ECO:0000313" key="3">
    <source>
        <dbReference type="Proteomes" id="UP000681967"/>
    </source>
</evidence>
<proteinExistence type="predicted"/>
<protein>
    <submittedName>
        <fullName evidence="1">Uncharacterized protein</fullName>
    </submittedName>
</protein>
<reference evidence="1" key="1">
    <citation type="submission" date="2021-02" db="EMBL/GenBank/DDBJ databases">
        <authorList>
            <person name="Nowell W R."/>
        </authorList>
    </citation>
    <scope>NUCLEOTIDE SEQUENCE</scope>
</reference>
<gene>
    <name evidence="1" type="ORF">BYL167_LOCUS46766</name>
    <name evidence="2" type="ORF">SMN809_LOCUS57589</name>
</gene>
<evidence type="ECO:0000313" key="1">
    <source>
        <dbReference type="EMBL" id="CAF4767362.1"/>
    </source>
</evidence>
<comment type="caution">
    <text evidence="1">The sequence shown here is derived from an EMBL/GenBank/DDBJ whole genome shotgun (WGS) entry which is preliminary data.</text>
</comment>
<dbReference type="AlphaFoldDB" id="A0A8S3AYM9"/>
<dbReference type="Proteomes" id="UP000681967">
    <property type="component" value="Unassembled WGS sequence"/>
</dbReference>
<dbReference type="EMBL" id="CAJOBH010132982">
    <property type="protein sequence ID" value="CAF4767362.1"/>
    <property type="molecule type" value="Genomic_DNA"/>
</dbReference>
<name>A0A8S3AYM9_9BILA</name>
<evidence type="ECO:0000313" key="2">
    <source>
        <dbReference type="EMBL" id="CAF5019739.1"/>
    </source>
</evidence>
<sequence>MTSDKQIHSRLRLQGNSLKSLKSCNCIADEKSSVKYCKFGQRIANSRRTSTVISS</sequence>
<dbReference type="EMBL" id="CAJOBI010211738">
    <property type="protein sequence ID" value="CAF5019739.1"/>
    <property type="molecule type" value="Genomic_DNA"/>
</dbReference>
<organism evidence="1 3">
    <name type="scientific">Rotaria magnacalcarata</name>
    <dbReference type="NCBI Taxonomy" id="392030"/>
    <lineage>
        <taxon>Eukaryota</taxon>
        <taxon>Metazoa</taxon>
        <taxon>Spiralia</taxon>
        <taxon>Gnathifera</taxon>
        <taxon>Rotifera</taxon>
        <taxon>Eurotatoria</taxon>
        <taxon>Bdelloidea</taxon>
        <taxon>Philodinida</taxon>
        <taxon>Philodinidae</taxon>
        <taxon>Rotaria</taxon>
    </lineage>
</organism>
<feature type="non-terminal residue" evidence="1">
    <location>
        <position position="55"/>
    </location>
</feature>
<accession>A0A8S3AYM9</accession>
<dbReference type="Proteomes" id="UP000676336">
    <property type="component" value="Unassembled WGS sequence"/>
</dbReference>